<sequence>MLLQTCCRAVSEGALSDAEGETRIMRKSILTGLIALAASSLLQVADTSLLSDAFAQQTPAPPAPAEAAPEPLSDDELEVLVARIALYPDELVALVSAAPEGSRGG</sequence>
<accession>I3X4L4</accession>
<dbReference type="AlphaFoldDB" id="I3X4L4"/>
<dbReference type="KEGG" id="sfd:USDA257_c22390"/>
<dbReference type="PATRIC" id="fig|1185652.3.peg.2310"/>
<reference evidence="1 2" key="1">
    <citation type="journal article" date="2012" name="J. Bacteriol.">
        <title>Complete genome sequence of the broad-host-range strain Sinorhizobium fredii USDA257.</title>
        <authorList>
            <person name="Schuldes J."/>
            <person name="Rodriguez Orbegoso M."/>
            <person name="Schmeisser C."/>
            <person name="Krishnan H.B."/>
            <person name="Daniel R."/>
            <person name="Streit W.R."/>
        </authorList>
    </citation>
    <scope>NUCLEOTIDE SEQUENCE [LARGE SCALE GENOMIC DNA]</scope>
    <source>
        <strain evidence="1 2">USDA 257</strain>
    </source>
</reference>
<dbReference type="Proteomes" id="UP000006180">
    <property type="component" value="Chromosome"/>
</dbReference>
<dbReference type="STRING" id="1185652.USDA257_c22390"/>
<name>I3X4L4_SINF2</name>
<gene>
    <name evidence="1" type="ORF">USDA257_c22390</name>
</gene>
<dbReference type="HOGENOM" id="CLU_2234788_0_0_5"/>
<protein>
    <submittedName>
        <fullName evidence="1">Uncharacterized protein</fullName>
    </submittedName>
</protein>
<evidence type="ECO:0000313" key="2">
    <source>
        <dbReference type="Proteomes" id="UP000006180"/>
    </source>
</evidence>
<proteinExistence type="predicted"/>
<organism evidence="1 2">
    <name type="scientific">Sinorhizobium fredii (strain USDA 257)</name>
    <dbReference type="NCBI Taxonomy" id="1185652"/>
    <lineage>
        <taxon>Bacteria</taxon>
        <taxon>Pseudomonadati</taxon>
        <taxon>Pseudomonadota</taxon>
        <taxon>Alphaproteobacteria</taxon>
        <taxon>Hyphomicrobiales</taxon>
        <taxon>Rhizobiaceae</taxon>
        <taxon>Sinorhizobium/Ensifer group</taxon>
        <taxon>Sinorhizobium</taxon>
    </lineage>
</organism>
<evidence type="ECO:0000313" key="1">
    <source>
        <dbReference type="EMBL" id="AFL50820.1"/>
    </source>
</evidence>
<dbReference type="EMBL" id="CP003563">
    <property type="protein sequence ID" value="AFL50820.1"/>
    <property type="molecule type" value="Genomic_DNA"/>
</dbReference>